<keyword evidence="1" id="KW-1133">Transmembrane helix</keyword>
<evidence type="ECO:0000313" key="2">
    <source>
        <dbReference type="EMBL" id="MBI5248718.1"/>
    </source>
</evidence>
<dbReference type="EMBL" id="JACRDE010000130">
    <property type="protein sequence ID" value="MBI5248718.1"/>
    <property type="molecule type" value="Genomic_DNA"/>
</dbReference>
<accession>A0A9D6V0Z5</accession>
<evidence type="ECO:0000256" key="1">
    <source>
        <dbReference type="SAM" id="Phobius"/>
    </source>
</evidence>
<sequence>MAFAISEKSESSRSFVSRLRRRIGRLLLCSAKKTAYVVFIVIIAVLMLAGLDKLAEFALKSTHLSNMYTDDFTMARRDFTRPVRTMITI</sequence>
<organism evidence="2 3">
    <name type="scientific">Desulfomonile tiedjei</name>
    <dbReference type="NCBI Taxonomy" id="2358"/>
    <lineage>
        <taxon>Bacteria</taxon>
        <taxon>Pseudomonadati</taxon>
        <taxon>Thermodesulfobacteriota</taxon>
        <taxon>Desulfomonilia</taxon>
        <taxon>Desulfomonilales</taxon>
        <taxon>Desulfomonilaceae</taxon>
        <taxon>Desulfomonile</taxon>
    </lineage>
</organism>
<evidence type="ECO:0000313" key="3">
    <source>
        <dbReference type="Proteomes" id="UP000807825"/>
    </source>
</evidence>
<keyword evidence="1" id="KW-0812">Transmembrane</keyword>
<comment type="caution">
    <text evidence="2">The sequence shown here is derived from an EMBL/GenBank/DDBJ whole genome shotgun (WGS) entry which is preliminary data.</text>
</comment>
<name>A0A9D6V0Z5_9BACT</name>
<keyword evidence="1" id="KW-0472">Membrane</keyword>
<reference evidence="2" key="1">
    <citation type="submission" date="2020-07" db="EMBL/GenBank/DDBJ databases">
        <title>Huge and variable diversity of episymbiotic CPR bacteria and DPANN archaea in groundwater ecosystems.</title>
        <authorList>
            <person name="He C.Y."/>
            <person name="Keren R."/>
            <person name="Whittaker M."/>
            <person name="Farag I.F."/>
            <person name="Doudna J."/>
            <person name="Cate J.H.D."/>
            <person name="Banfield J.F."/>
        </authorList>
    </citation>
    <scope>NUCLEOTIDE SEQUENCE</scope>
    <source>
        <strain evidence="2">NC_groundwater_1664_Pr3_B-0.1um_52_9</strain>
    </source>
</reference>
<dbReference type="Proteomes" id="UP000807825">
    <property type="component" value="Unassembled WGS sequence"/>
</dbReference>
<dbReference type="AlphaFoldDB" id="A0A9D6V0Z5"/>
<proteinExistence type="predicted"/>
<protein>
    <submittedName>
        <fullName evidence="2">Uncharacterized protein</fullName>
    </submittedName>
</protein>
<gene>
    <name evidence="2" type="ORF">HY912_04420</name>
</gene>
<feature type="transmembrane region" description="Helical" evidence="1">
    <location>
        <begin position="34"/>
        <end position="51"/>
    </location>
</feature>